<reference evidence="1 2" key="1">
    <citation type="submission" date="2021-06" db="EMBL/GenBank/DDBJ databases">
        <title>Caerostris extrusa draft genome.</title>
        <authorList>
            <person name="Kono N."/>
            <person name="Arakawa K."/>
        </authorList>
    </citation>
    <scope>NUCLEOTIDE SEQUENCE [LARGE SCALE GENOMIC DNA]</scope>
</reference>
<dbReference type="AlphaFoldDB" id="A0AAV4XGZ8"/>
<keyword evidence="2" id="KW-1185">Reference proteome</keyword>
<organism evidence="1 2">
    <name type="scientific">Caerostris extrusa</name>
    <name type="common">Bark spider</name>
    <name type="synonym">Caerostris bankana</name>
    <dbReference type="NCBI Taxonomy" id="172846"/>
    <lineage>
        <taxon>Eukaryota</taxon>
        <taxon>Metazoa</taxon>
        <taxon>Ecdysozoa</taxon>
        <taxon>Arthropoda</taxon>
        <taxon>Chelicerata</taxon>
        <taxon>Arachnida</taxon>
        <taxon>Araneae</taxon>
        <taxon>Araneomorphae</taxon>
        <taxon>Entelegynae</taxon>
        <taxon>Araneoidea</taxon>
        <taxon>Araneidae</taxon>
        <taxon>Caerostris</taxon>
    </lineage>
</organism>
<protein>
    <submittedName>
        <fullName evidence="1">Uncharacterized protein</fullName>
    </submittedName>
</protein>
<dbReference type="Proteomes" id="UP001054945">
    <property type="component" value="Unassembled WGS sequence"/>
</dbReference>
<evidence type="ECO:0000313" key="2">
    <source>
        <dbReference type="Proteomes" id="UP001054945"/>
    </source>
</evidence>
<accession>A0AAV4XGZ8</accession>
<comment type="caution">
    <text evidence="1">The sequence shown here is derived from an EMBL/GenBank/DDBJ whole genome shotgun (WGS) entry which is preliminary data.</text>
</comment>
<sequence>MMEINPRDSNAFRLSNAVFHLREEGHGTGAPVLEMRVAPCLSGGDGDRMRDIISPESSLSLTPNHKSFRTQQYSEENLFWGDLVAFDE</sequence>
<gene>
    <name evidence="1" type="ORF">CEXT_562591</name>
</gene>
<dbReference type="EMBL" id="BPLR01017723">
    <property type="protein sequence ID" value="GIY93932.1"/>
    <property type="molecule type" value="Genomic_DNA"/>
</dbReference>
<proteinExistence type="predicted"/>
<name>A0AAV4XGZ8_CAEEX</name>
<evidence type="ECO:0000313" key="1">
    <source>
        <dbReference type="EMBL" id="GIY93932.1"/>
    </source>
</evidence>